<name>A0A437AGC7_ARTFL</name>
<dbReference type="Pfam" id="PF13344">
    <property type="entry name" value="Hydrolase_6"/>
    <property type="match status" value="1"/>
</dbReference>
<dbReference type="RefSeq" id="XP_067495737.1">
    <property type="nucleotide sequence ID" value="XM_067629747.1"/>
</dbReference>
<dbReference type="PANTHER" id="PTHR14269:SF57">
    <property type="entry name" value="SUPERFAMILY HYDROLASE, PUTATIVE (AFU_ORTHOLOGUE AFUA_2G02580)-RELATED"/>
    <property type="match status" value="1"/>
</dbReference>
<dbReference type="SUPFAM" id="SSF52047">
    <property type="entry name" value="RNI-like"/>
    <property type="match status" value="1"/>
</dbReference>
<comment type="caution">
    <text evidence="2">The sequence shown here is derived from an EMBL/GenBank/DDBJ whole genome shotgun (WGS) entry which is preliminary data.</text>
</comment>
<evidence type="ECO:0008006" key="4">
    <source>
        <dbReference type="Google" id="ProtNLM"/>
    </source>
</evidence>
<dbReference type="InterPro" id="IPR023214">
    <property type="entry name" value="HAD_sf"/>
</dbReference>
<evidence type="ECO:0000256" key="1">
    <source>
        <dbReference type="SAM" id="MobiDB-lite"/>
    </source>
</evidence>
<dbReference type="InterPro" id="IPR036412">
    <property type="entry name" value="HAD-like_sf"/>
</dbReference>
<dbReference type="GO" id="GO:0046474">
    <property type="term" value="P:glycerophospholipid biosynthetic process"/>
    <property type="evidence" value="ECO:0007669"/>
    <property type="project" value="TreeGrafter"/>
</dbReference>
<evidence type="ECO:0000313" key="3">
    <source>
        <dbReference type="Proteomes" id="UP000283090"/>
    </source>
</evidence>
<dbReference type="Proteomes" id="UP000283090">
    <property type="component" value="Unassembled WGS sequence"/>
</dbReference>
<dbReference type="Gene3D" id="3.40.50.1000">
    <property type="entry name" value="HAD superfamily/HAD-like"/>
    <property type="match status" value="2"/>
</dbReference>
<dbReference type="InterPro" id="IPR032675">
    <property type="entry name" value="LRR_dom_sf"/>
</dbReference>
<dbReference type="PANTHER" id="PTHR14269">
    <property type="entry name" value="CDP-DIACYLGLYCEROL--GLYCEROL-3-PHOSPHATE 3-PHOSPHATIDYLTRANSFERASE-RELATED"/>
    <property type="match status" value="1"/>
</dbReference>
<sequence length="863" mass="95651">MSVSLSILRLHRSTLRPSLIRRLVQCRTYSSNPPDYAFAFDIDGVLLRGRALPGATKSLKKLQDNRVPFILLTNGGGKHESERTEELSQLLDVPITEDMFIQSHTPFKGLVGRYNGVLAVGEGEGGVREVAERYGFKSVHTPHTLLHHHPEIWPFGCPQLHRNLHHPSSPEHPHHHPPPLSPIDAILVFNDPRHWGPTLHVIIDLLLSARGELGTYSNTNGIEVPGKGKYQNNNQPDVWWSNNDLWWQGEYHLPRLGQGGFRAAVEGVWSKITDGEVLRATTIGKPFKETYAYAESVLNNLLKRDMGERAKVKRVYMVGDNPRSDIIGANGYGWYSLLVETGVFNRDREGGEAALKGDMRPRQILRNVEEAVDFGMSRGVLVSRFLAASLKPTSPPSLAASSPPSTITTDSTTKPPITLAMDGHHHQSNGNSCRPTSYQCLPFEIICETISYISSQRTLHAASLVSHRYNAAANPGLYRHPKLTSSNIDAFVHSVAPTVFPPPKKNLNSTEYHLADLVITLDLSPLLYSETLRTSIARLLTHCRNITSLTGSQKSFNGVALRALRHSTKLTYLNLTPCQDSCDLQDFFHALPHLPHLTTLNFPPGGMFSSSSRQSARSAQTFTPAIPTVKSTFVYPQKLQSLSVCGCIIDSTILASGSPPTTITSFSASHLPFVRMASLRQYINMLAPQLTRLSILHPIPCLPHNFLDKILLSCPNLLRLTASVDFMTAHIFDEENCVAEHPIERIDLDCSGGMGSEFKISSDDISIALMEGRLKRLRIVRASKRLGWARRTEKKKVEDLAELLIMDRSGFGEEDEEEGSQEDDEMGSEYVMVERQGAVVDLGGTDSDVEDELSGKLAGVWIF</sequence>
<proteinExistence type="predicted"/>
<dbReference type="InterPro" id="IPR050324">
    <property type="entry name" value="CDP-alcohol_PTase-I"/>
</dbReference>
<organism evidence="2 3">
    <name type="scientific">Arthrobotrys flagrans</name>
    <name type="common">Nematode-trapping fungus</name>
    <name type="synonym">Trichothecium flagrans</name>
    <dbReference type="NCBI Taxonomy" id="97331"/>
    <lineage>
        <taxon>Eukaryota</taxon>
        <taxon>Fungi</taxon>
        <taxon>Dikarya</taxon>
        <taxon>Ascomycota</taxon>
        <taxon>Pezizomycotina</taxon>
        <taxon>Orbiliomycetes</taxon>
        <taxon>Orbiliales</taxon>
        <taxon>Orbiliaceae</taxon>
        <taxon>Arthrobotrys</taxon>
    </lineage>
</organism>
<dbReference type="Gene3D" id="3.80.10.10">
    <property type="entry name" value="Ribonuclease Inhibitor"/>
    <property type="match status" value="1"/>
</dbReference>
<dbReference type="GeneID" id="93583480"/>
<dbReference type="VEuPathDB" id="FungiDB:DFL_001169"/>
<dbReference type="AlphaFoldDB" id="A0A437AGC7"/>
<dbReference type="Pfam" id="PF13242">
    <property type="entry name" value="Hydrolase_like"/>
    <property type="match status" value="1"/>
</dbReference>
<dbReference type="InterPro" id="IPR006357">
    <property type="entry name" value="HAD-SF_hydro_IIA"/>
</dbReference>
<dbReference type="NCBIfam" id="TIGR01460">
    <property type="entry name" value="HAD-SF-IIA"/>
    <property type="match status" value="1"/>
</dbReference>
<protein>
    <recommendedName>
        <fullName evidence="4">F-box domain-containing protein</fullName>
    </recommendedName>
</protein>
<dbReference type="STRING" id="97331.A0A437AGC7"/>
<dbReference type="InterPro" id="IPR006353">
    <property type="entry name" value="HAD-SF_hydro_IIA_CECR5"/>
</dbReference>
<keyword evidence="3" id="KW-1185">Reference proteome</keyword>
<reference evidence="2 3" key="1">
    <citation type="submission" date="2019-01" db="EMBL/GenBank/DDBJ databases">
        <title>Intercellular communication is required for trap formation in the nematode-trapping fungus Duddingtonia flagrans.</title>
        <authorList>
            <person name="Youssar L."/>
            <person name="Wernet V."/>
            <person name="Hensel N."/>
            <person name="Hildebrandt H.-G."/>
            <person name="Fischer R."/>
        </authorList>
    </citation>
    <scope>NUCLEOTIDE SEQUENCE [LARGE SCALE GENOMIC DNA]</scope>
    <source>
        <strain evidence="2 3">CBS H-5679</strain>
    </source>
</reference>
<accession>A0A437AGC7</accession>
<evidence type="ECO:0000313" key="2">
    <source>
        <dbReference type="EMBL" id="RVD90193.1"/>
    </source>
</evidence>
<dbReference type="EMBL" id="SAEB01000001">
    <property type="protein sequence ID" value="RVD90193.1"/>
    <property type="molecule type" value="Genomic_DNA"/>
</dbReference>
<dbReference type="NCBIfam" id="TIGR01456">
    <property type="entry name" value="CECR5"/>
    <property type="match status" value="1"/>
</dbReference>
<gene>
    <name evidence="2" type="ORF">DFL_001169</name>
</gene>
<dbReference type="SUPFAM" id="SSF56784">
    <property type="entry name" value="HAD-like"/>
    <property type="match status" value="1"/>
</dbReference>
<feature type="region of interest" description="Disordered" evidence="1">
    <location>
        <begin position="392"/>
        <end position="411"/>
    </location>
</feature>
<dbReference type="GO" id="GO:0005739">
    <property type="term" value="C:mitochondrion"/>
    <property type="evidence" value="ECO:0007669"/>
    <property type="project" value="TreeGrafter"/>
</dbReference>
<dbReference type="OrthoDB" id="2125396at2759"/>